<evidence type="ECO:0000313" key="2">
    <source>
        <dbReference type="Proteomes" id="UP000268499"/>
    </source>
</evidence>
<accession>A0A3G8F1N3</accession>
<name>A0A3G8F1N3_9CAUD</name>
<gene>
    <name evidence="1" type="ORF">CPT_Seafire_019</name>
</gene>
<proteinExistence type="predicted"/>
<evidence type="ECO:0000313" key="1">
    <source>
        <dbReference type="EMBL" id="AZF87908.1"/>
    </source>
</evidence>
<keyword evidence="2" id="KW-1185">Reference proteome</keyword>
<organism evidence="1 2">
    <name type="scientific">Salmonella phage Seafire</name>
    <dbReference type="NCBI Taxonomy" id="2483612"/>
    <lineage>
        <taxon>Viruses</taxon>
        <taxon>Duplodnaviria</taxon>
        <taxon>Heunggongvirae</taxon>
        <taxon>Uroviricota</taxon>
        <taxon>Caudoviricetes</taxon>
        <taxon>Demerecviridae</taxon>
        <taxon>Markadamsvirinae</taxon>
        <taxon>Epseptimavirus</taxon>
        <taxon>Epseptimavirus seafire</taxon>
    </lineage>
</organism>
<sequence length="33" mass="3836">MTLVSLEITVGFAHYVSRNLWSDLHIDRSLQSF</sequence>
<dbReference type="EMBL" id="MK050846">
    <property type="protein sequence ID" value="AZF87908.1"/>
    <property type="molecule type" value="Genomic_DNA"/>
</dbReference>
<protein>
    <submittedName>
        <fullName evidence="1">Uncharacterized protein</fullName>
    </submittedName>
</protein>
<dbReference type="Proteomes" id="UP000268499">
    <property type="component" value="Segment"/>
</dbReference>
<reference evidence="1 2" key="1">
    <citation type="journal article" date="2019" name="Microbiol. Resour. Announc.">
        <title>Complete Genome Sequence of Salmonella enterica Serovar Enteritidis Siphophage Seafire.</title>
        <authorList>
            <person name="Hartman S."/>
            <person name="Zeng C."/>
            <person name="O'Leary C."/>
            <person name="Newkirk H."/>
            <person name="Kongari R."/>
            <person name="Gill J."/>
            <person name="Liu M."/>
        </authorList>
    </citation>
    <scope>NUCLEOTIDE SEQUENCE [LARGE SCALE GENOMIC DNA]</scope>
</reference>